<evidence type="ECO:0000256" key="4">
    <source>
        <dbReference type="ARBA" id="ARBA00022670"/>
    </source>
</evidence>
<feature type="signal peptide" evidence="16">
    <location>
        <begin position="1"/>
        <end position="20"/>
    </location>
</feature>
<feature type="chain" id="PRO_5023909249" description="Ubiquitin-like protease family profile domain-containing protein" evidence="16">
    <location>
        <begin position="21"/>
        <end position="1595"/>
    </location>
</feature>
<keyword evidence="7" id="KW-0378">Hydrolase</keyword>
<protein>
    <recommendedName>
        <fullName evidence="21">Ubiquitin-like protease family profile domain-containing protein</fullName>
    </recommendedName>
</protein>
<evidence type="ECO:0000256" key="11">
    <source>
        <dbReference type="ARBA" id="ARBA00023163"/>
    </source>
</evidence>
<keyword evidence="8" id="KW-0862">Zinc</keyword>
<dbReference type="Pfam" id="PF05699">
    <property type="entry name" value="Dimer_Tnp_hAT"/>
    <property type="match status" value="1"/>
</dbReference>
<evidence type="ECO:0000256" key="9">
    <source>
        <dbReference type="ARBA" id="ARBA00023015"/>
    </source>
</evidence>
<feature type="domain" description="BED-type" evidence="18">
    <location>
        <begin position="618"/>
        <end position="672"/>
    </location>
</feature>
<dbReference type="SUPFAM" id="SSF54001">
    <property type="entry name" value="Cysteine proteinases"/>
    <property type="match status" value="1"/>
</dbReference>
<evidence type="ECO:0000256" key="15">
    <source>
        <dbReference type="SAM" id="MobiDB-lite"/>
    </source>
</evidence>
<keyword evidence="11" id="KW-0804">Transcription</keyword>
<evidence type="ECO:0000256" key="8">
    <source>
        <dbReference type="ARBA" id="ARBA00022833"/>
    </source>
</evidence>
<dbReference type="SUPFAM" id="SSF53098">
    <property type="entry name" value="Ribonuclease H-like"/>
    <property type="match status" value="1"/>
</dbReference>
<evidence type="ECO:0000313" key="20">
    <source>
        <dbReference type="Proteomes" id="UP000327439"/>
    </source>
</evidence>
<comment type="subunit">
    <text evidence="3">Homodimer.</text>
</comment>
<dbReference type="GO" id="GO:0008234">
    <property type="term" value="F:cysteine-type peptidase activity"/>
    <property type="evidence" value="ECO:0007669"/>
    <property type="project" value="InterPro"/>
</dbReference>
<keyword evidence="12" id="KW-0539">Nucleus</keyword>
<dbReference type="SUPFAM" id="SSF57667">
    <property type="entry name" value="beta-beta-alpha zinc fingers"/>
    <property type="match status" value="1"/>
</dbReference>
<keyword evidence="5" id="KW-0479">Metal-binding</keyword>
<dbReference type="PROSITE" id="PS50985">
    <property type="entry name" value="GRAS"/>
    <property type="match status" value="1"/>
</dbReference>
<dbReference type="Pfam" id="PF02902">
    <property type="entry name" value="Peptidase_C48"/>
    <property type="match status" value="1"/>
</dbReference>
<dbReference type="PROSITE" id="PS50600">
    <property type="entry name" value="ULP_PROTEASE"/>
    <property type="match status" value="1"/>
</dbReference>
<evidence type="ECO:0000256" key="10">
    <source>
        <dbReference type="ARBA" id="ARBA00023125"/>
    </source>
</evidence>
<dbReference type="GO" id="GO:0009791">
    <property type="term" value="P:post-embryonic development"/>
    <property type="evidence" value="ECO:0007669"/>
    <property type="project" value="UniProtKB-ARBA"/>
</dbReference>
<feature type="domain" description="Ubiquitin-like protease family profile" evidence="17">
    <location>
        <begin position="1380"/>
        <end position="1559"/>
    </location>
</feature>
<dbReference type="PANTHER" id="PTHR46481">
    <property type="entry name" value="ZINC FINGER BED DOMAIN-CONTAINING PROTEIN 4"/>
    <property type="match status" value="1"/>
</dbReference>
<comment type="similarity">
    <text evidence="2">Belongs to the peptidase C48 family.</text>
</comment>
<comment type="similarity">
    <text evidence="14">Belongs to the GRAS family.</text>
</comment>
<keyword evidence="16" id="KW-0732">Signal</keyword>
<evidence type="ECO:0000256" key="6">
    <source>
        <dbReference type="ARBA" id="ARBA00022771"/>
    </source>
</evidence>
<evidence type="ECO:0000313" key="19">
    <source>
        <dbReference type="EMBL" id="KAB1670090.1"/>
    </source>
</evidence>
<comment type="subcellular location">
    <subcellularLocation>
        <location evidence="1">Nucleus</location>
    </subcellularLocation>
</comment>
<evidence type="ECO:0000256" key="2">
    <source>
        <dbReference type="ARBA" id="ARBA00005234"/>
    </source>
</evidence>
<dbReference type="Gene3D" id="3.40.395.10">
    <property type="entry name" value="Adenoviral Proteinase, Chain A"/>
    <property type="match status" value="1"/>
</dbReference>
<evidence type="ECO:0000256" key="1">
    <source>
        <dbReference type="ARBA" id="ARBA00004123"/>
    </source>
</evidence>
<feature type="region of interest" description="SAW" evidence="14">
    <location>
        <begin position="316"/>
        <end position="387"/>
    </location>
</feature>
<evidence type="ECO:0000256" key="3">
    <source>
        <dbReference type="ARBA" id="ARBA00011738"/>
    </source>
</evidence>
<dbReference type="InterPro" id="IPR012337">
    <property type="entry name" value="RNaseH-like_sf"/>
</dbReference>
<keyword evidence="6 13" id="KW-0863">Zinc-finger</keyword>
<evidence type="ECO:0000256" key="7">
    <source>
        <dbReference type="ARBA" id="ARBA00022801"/>
    </source>
</evidence>
<comment type="caution">
    <text evidence="14">Lacks conserved residue(s) required for the propagation of feature annotation.</text>
</comment>
<evidence type="ECO:0000256" key="13">
    <source>
        <dbReference type="PROSITE-ProRule" id="PRU00027"/>
    </source>
</evidence>
<dbReference type="OrthoDB" id="999026at2759"/>
<evidence type="ECO:0000259" key="18">
    <source>
        <dbReference type="PROSITE" id="PS50808"/>
    </source>
</evidence>
<feature type="region of interest" description="Disordered" evidence="15">
    <location>
        <begin position="1306"/>
        <end position="1333"/>
    </location>
</feature>
<dbReference type="GO" id="GO:0006508">
    <property type="term" value="P:proteolysis"/>
    <property type="evidence" value="ECO:0007669"/>
    <property type="project" value="UniProtKB-KW"/>
</dbReference>
<dbReference type="InterPro" id="IPR025525">
    <property type="entry name" value="hAT-like_transposase_RNase-H"/>
</dbReference>
<dbReference type="InterPro" id="IPR005202">
    <property type="entry name" value="TF_GRAS"/>
</dbReference>
<name>A0A5J5NAT4_GOSBA</name>
<dbReference type="GO" id="GO:0046983">
    <property type="term" value="F:protein dimerization activity"/>
    <property type="evidence" value="ECO:0007669"/>
    <property type="project" value="InterPro"/>
</dbReference>
<evidence type="ECO:0000256" key="14">
    <source>
        <dbReference type="PROSITE-ProRule" id="PRU01191"/>
    </source>
</evidence>
<dbReference type="EMBL" id="ML706705">
    <property type="protein sequence ID" value="KAB1670090.1"/>
    <property type="molecule type" value="Genomic_DNA"/>
</dbReference>
<dbReference type="InterPro" id="IPR055081">
    <property type="entry name" value="NLP1-9_GAF"/>
</dbReference>
<dbReference type="PANTHER" id="PTHR46481:SF10">
    <property type="entry name" value="ZINC FINGER BED DOMAIN-CONTAINING PROTEIN 39"/>
    <property type="match status" value="1"/>
</dbReference>
<dbReference type="SMART" id="SM00614">
    <property type="entry name" value="ZnF_BED"/>
    <property type="match status" value="1"/>
</dbReference>
<dbReference type="Pfam" id="PF22922">
    <property type="entry name" value="GAF_NLP"/>
    <property type="match status" value="1"/>
</dbReference>
<keyword evidence="9" id="KW-0805">Transcription regulation</keyword>
<dbReference type="Proteomes" id="UP000327439">
    <property type="component" value="Unassembled WGS sequence"/>
</dbReference>
<dbReference type="PROSITE" id="PS50808">
    <property type="entry name" value="ZF_BED"/>
    <property type="match status" value="1"/>
</dbReference>
<keyword evidence="20" id="KW-1185">Reference proteome</keyword>
<organism evidence="19 20">
    <name type="scientific">Gossypium barbadense</name>
    <name type="common">Sea Island cotton</name>
    <name type="synonym">Hibiscus barbadensis</name>
    <dbReference type="NCBI Taxonomy" id="3634"/>
    <lineage>
        <taxon>Eukaryota</taxon>
        <taxon>Viridiplantae</taxon>
        <taxon>Streptophyta</taxon>
        <taxon>Embryophyta</taxon>
        <taxon>Tracheophyta</taxon>
        <taxon>Spermatophyta</taxon>
        <taxon>Magnoliopsida</taxon>
        <taxon>eudicotyledons</taxon>
        <taxon>Gunneridae</taxon>
        <taxon>Pentapetalae</taxon>
        <taxon>rosids</taxon>
        <taxon>malvids</taxon>
        <taxon>Malvales</taxon>
        <taxon>Malvaceae</taxon>
        <taxon>Malvoideae</taxon>
        <taxon>Gossypium</taxon>
    </lineage>
</organism>
<dbReference type="GO" id="GO:0008270">
    <property type="term" value="F:zinc ion binding"/>
    <property type="evidence" value="ECO:0007669"/>
    <property type="project" value="UniProtKB-KW"/>
</dbReference>
<evidence type="ECO:0000256" key="5">
    <source>
        <dbReference type="ARBA" id="ARBA00022723"/>
    </source>
</evidence>
<dbReference type="GO" id="GO:0005634">
    <property type="term" value="C:nucleus"/>
    <property type="evidence" value="ECO:0007669"/>
    <property type="project" value="UniProtKB-SubCell"/>
</dbReference>
<dbReference type="Pfam" id="PF14372">
    <property type="entry name" value="hAT-like_RNase-H"/>
    <property type="match status" value="1"/>
</dbReference>
<sequence>MTRVIILLLSLAFLPYFSSALPKLCSISPSFMASSFSDTALNLLLSCAVAIEDGHLKSADAFLQNILILADERRNKYQSEVVKYFADALVRRAYGLHPASSNLAFPVDPAPYYHYNSYHINGVIEKVINDALMGNRRLHLIDFSIPYYYWFQNSVLRTLPNFFGNPPPVRLSYILPPFLKEYVEFSRQMEILTKDAKEVNVKLEDELKVVYGNSLAEVDECEIDFKRRDDEMVVVYYKFKLDKLVRDAKAMERELVRLKEINPTIVIMLDFYSNHTHSNFLTCFKDSLLYSLKTVDWWWELDLCFDEYKWECNIEAWEGNNVIRRHPTLTEWQHLFSMAGFSRIPLNQRKDNLSVEDESLLEIMGEEEECLILGNKGCPMFFLSAWKPKVEDGHFNSNSTNHKFGQGFNPNPLPRQPLQPFLEGLILNRLAALAEIHDISKDLCCKYKLSLAVTWAAKVNNMNETISDLNKKRAFSIQRNSCYVKDRESFDFLAYYEDTCWGPSIIKKEFESRDGYHFEPSVTKVEDLRYSGLDDYNIDVAVAICLQNRRTSDEVYIVEFFWPPTESEISKVKALCIFDDMKHMKTTFVTVKVQVPEIKFQEGPYNKIVETKRNKQRKSWSKVWVDFDKFEEHGKQVAKCKHCLKVFTGSSKSGTTHLNNHSKVCPGKKKQNQESQLILPVDTNERSSTFDQERSHLDLVKMVIKHQYPLALVGQEAFKNFVKGLQPMFEFQSRDKLLSDFYKEKKREVRQGFDKLACKFNLRVTLWKNGLGKTAYCCLIAQFIDDDWKLKMKILAFKTLKHIYDTKALSEIIQRSVSEWNLDEKIYSITMDDPSLNEEMFQQIKETCVRDQGSLSSAHWFISCNFLEDGSREMYSILHKFRESIEYVTETTHGRLKFQEAVDQVKLQGGKSLDDLSFKLESEFDILTSALKSREIFCQLEQIDGNFKLNPSMEEWEKAIALKSCLKCFNDIKGTQSITVSLYFPMLCDIYKKFLQLEKSNHSFLTLMKRKFDRYWSLCNLELAVAAVLDPRLKFKIVELSYNVIYGHDNKMQLNRFYKVLTDVYCKYTNGARNSIASTSILGDSSSLTTETANDCILDSFNNFLPSWKSELEDYLGKSEPALPLDGDILGWWRVNSLRLPTLAKMARDHLAMLVSVSMPCSVVSAMITHSSYNSLDPDSMEALVCSQNWLETLKENEGENHELTQNTEKRKRKMDEEDTYVVKSFKPSNCEKANSTKDIAKDSNNNEELQIVKSCKNWCKEETDSGNKYKAANKMNVGKEVIPSKSSELNLGRNTNDVIEISSEDTSIDTNQLDQVESSSSESDNETTLKDQGSWCEQDVKAYLLSRFTSKEHKRLDKWQKKCERNELNGKMIGRDVEFKLMGNELAPLFMVPQDDETREEYYINDSVVNVFFELLKKRSDKFPNAYINHYSFSSHLVTQLIEGFKSEHEVLAWLKVEKLRGVHKMLLPLCISSHWVLLYVDIKEKIFSWLDPNPSSQILSFHFEKPVKVLQCFKSFLLPKLGYSDANEWPFVVRNDIPEQKNSVDCAVFVMKYGDCLTHGECFPFKQEDMVHFRRRIFLDIYRGRLHRKKNED</sequence>
<accession>A0A5J5NAT4</accession>
<keyword evidence="4" id="KW-0645">Protease</keyword>
<dbReference type="InterPro" id="IPR003656">
    <property type="entry name" value="Znf_BED"/>
</dbReference>
<evidence type="ECO:0000256" key="12">
    <source>
        <dbReference type="ARBA" id="ARBA00023242"/>
    </source>
</evidence>
<reference evidence="20" key="1">
    <citation type="journal article" date="2020" name="Nat. Genet.">
        <title>Genomic diversifications of five Gossypium allopolyploid species and their impact on cotton improvement.</title>
        <authorList>
            <person name="Chen Z.J."/>
            <person name="Sreedasyam A."/>
            <person name="Ando A."/>
            <person name="Song Q."/>
            <person name="De Santiago L.M."/>
            <person name="Hulse-Kemp A.M."/>
            <person name="Ding M."/>
            <person name="Ye W."/>
            <person name="Kirkbride R.C."/>
            <person name="Jenkins J."/>
            <person name="Plott C."/>
            <person name="Lovell J."/>
            <person name="Lin Y.M."/>
            <person name="Vaughn R."/>
            <person name="Liu B."/>
            <person name="Simpson S."/>
            <person name="Scheffler B.E."/>
            <person name="Wen L."/>
            <person name="Saski C.A."/>
            <person name="Grover C.E."/>
            <person name="Hu G."/>
            <person name="Conover J.L."/>
            <person name="Carlson J.W."/>
            <person name="Shu S."/>
            <person name="Boston L.B."/>
            <person name="Williams M."/>
            <person name="Peterson D.G."/>
            <person name="McGee K."/>
            <person name="Jones D.C."/>
            <person name="Wendel J.F."/>
            <person name="Stelly D.M."/>
            <person name="Grimwood J."/>
            <person name="Schmutz J."/>
        </authorList>
    </citation>
    <scope>NUCLEOTIDE SEQUENCE [LARGE SCALE GENOMIC DNA]</scope>
    <source>
        <strain evidence="20">cv. 3-79</strain>
    </source>
</reference>
<gene>
    <name evidence="19" type="ORF">ES319_1Z200200v1</name>
</gene>
<evidence type="ECO:0008006" key="21">
    <source>
        <dbReference type="Google" id="ProtNLM"/>
    </source>
</evidence>
<evidence type="ECO:0000259" key="17">
    <source>
        <dbReference type="PROSITE" id="PS50600"/>
    </source>
</evidence>
<proteinExistence type="inferred from homology"/>
<keyword evidence="10" id="KW-0238">DNA-binding</keyword>
<dbReference type="InterPro" id="IPR003653">
    <property type="entry name" value="Peptidase_C48_C"/>
</dbReference>
<dbReference type="InterPro" id="IPR036236">
    <property type="entry name" value="Znf_C2H2_sf"/>
</dbReference>
<dbReference type="InterPro" id="IPR038765">
    <property type="entry name" value="Papain-like_cys_pep_sf"/>
</dbReference>
<evidence type="ECO:0000256" key="16">
    <source>
        <dbReference type="SAM" id="SignalP"/>
    </source>
</evidence>
<dbReference type="Pfam" id="PF03514">
    <property type="entry name" value="GRAS"/>
    <property type="match status" value="1"/>
</dbReference>
<dbReference type="GO" id="GO:0003677">
    <property type="term" value="F:DNA binding"/>
    <property type="evidence" value="ECO:0007669"/>
    <property type="project" value="UniProtKB-KW"/>
</dbReference>
<dbReference type="InterPro" id="IPR008906">
    <property type="entry name" value="HATC_C_dom"/>
</dbReference>
<dbReference type="InterPro" id="IPR052035">
    <property type="entry name" value="ZnF_BED_domain_contain"/>
</dbReference>